<evidence type="ECO:0000256" key="5">
    <source>
        <dbReference type="SAM" id="MobiDB-lite"/>
    </source>
</evidence>
<reference evidence="8 10" key="1">
    <citation type="submission" date="2015-04" db="EMBL/GenBank/DDBJ databases">
        <title>The draft genome sequence of Roseovarius indicus B108T.</title>
        <authorList>
            <person name="Li G."/>
            <person name="Lai Q."/>
            <person name="Shao Z."/>
            <person name="Yan P."/>
        </authorList>
    </citation>
    <scope>NUCLEOTIDE SEQUENCE [LARGE SCALE GENOMIC DNA]</scope>
    <source>
        <strain evidence="8 10">B108</strain>
    </source>
</reference>
<dbReference type="GO" id="GO:0005262">
    <property type="term" value="F:calcium channel activity"/>
    <property type="evidence" value="ECO:0007669"/>
    <property type="project" value="TreeGrafter"/>
</dbReference>
<feature type="transmembrane region" description="Helical" evidence="6">
    <location>
        <begin position="256"/>
        <end position="274"/>
    </location>
</feature>
<dbReference type="GO" id="GO:0006874">
    <property type="term" value="P:intracellular calcium ion homeostasis"/>
    <property type="evidence" value="ECO:0007669"/>
    <property type="project" value="TreeGrafter"/>
</dbReference>
<feature type="transmembrane region" description="Helical" evidence="6">
    <location>
        <begin position="136"/>
        <end position="155"/>
    </location>
</feature>
<feature type="transmembrane region" description="Helical" evidence="6">
    <location>
        <begin position="223"/>
        <end position="249"/>
    </location>
</feature>
<dbReference type="OrthoDB" id="153124at2"/>
<feature type="transmembrane region" description="Helical" evidence="6">
    <location>
        <begin position="193"/>
        <end position="211"/>
    </location>
</feature>
<keyword evidence="10" id="KW-1185">Reference proteome</keyword>
<evidence type="ECO:0000313" key="10">
    <source>
        <dbReference type="Proteomes" id="UP000051401"/>
    </source>
</evidence>
<feature type="transmembrane region" description="Helical" evidence="6">
    <location>
        <begin position="45"/>
        <end position="68"/>
    </location>
</feature>
<dbReference type="Proteomes" id="UP000325785">
    <property type="component" value="Chromosome"/>
</dbReference>
<reference evidence="9 11" key="2">
    <citation type="submission" date="2018-08" db="EMBL/GenBank/DDBJ databases">
        <title>Genetic Globetrotter - A new plasmid hitch-hiking vast phylogenetic and geographic distances.</title>
        <authorList>
            <person name="Vollmers J."/>
            <person name="Petersen J."/>
        </authorList>
    </citation>
    <scope>NUCLEOTIDE SEQUENCE [LARGE SCALE GENOMIC DNA]</scope>
    <source>
        <strain evidence="9 11">DSM 26383</strain>
    </source>
</reference>
<dbReference type="EMBL" id="CP031598">
    <property type="protein sequence ID" value="QEW25956.1"/>
    <property type="molecule type" value="Genomic_DNA"/>
</dbReference>
<dbReference type="InterPro" id="IPR004481">
    <property type="entry name" value="K/Na/Ca-exchanger"/>
</dbReference>
<evidence type="ECO:0000256" key="6">
    <source>
        <dbReference type="SAM" id="Phobius"/>
    </source>
</evidence>
<keyword evidence="4 6" id="KW-0472">Membrane</keyword>
<evidence type="ECO:0000259" key="7">
    <source>
        <dbReference type="Pfam" id="PF01699"/>
    </source>
</evidence>
<dbReference type="STRING" id="540747.SAMN04488031_103162"/>
<evidence type="ECO:0000256" key="1">
    <source>
        <dbReference type="ARBA" id="ARBA00004141"/>
    </source>
</evidence>
<evidence type="ECO:0000313" key="8">
    <source>
        <dbReference type="EMBL" id="KRS19093.1"/>
    </source>
</evidence>
<name>A0A0T5PD79_9RHOB</name>
<feature type="domain" description="Sodium/calcium exchanger membrane region" evidence="7">
    <location>
        <begin position="193"/>
        <end position="340"/>
    </location>
</feature>
<feature type="region of interest" description="Disordered" evidence="5">
    <location>
        <begin position="168"/>
        <end position="188"/>
    </location>
</feature>
<feature type="transmembrane region" description="Helical" evidence="6">
    <location>
        <begin position="294"/>
        <end position="312"/>
    </location>
</feature>
<feature type="transmembrane region" description="Helical" evidence="6">
    <location>
        <begin position="6"/>
        <end position="24"/>
    </location>
</feature>
<gene>
    <name evidence="9" type="ORF">RIdsm_01749</name>
    <name evidence="8" type="ORF">XM52_05370</name>
</gene>
<feature type="transmembrane region" description="Helical" evidence="6">
    <location>
        <begin position="74"/>
        <end position="97"/>
    </location>
</feature>
<dbReference type="KEGG" id="rid:RIdsm_01749"/>
<feature type="transmembrane region" description="Helical" evidence="6">
    <location>
        <begin position="321"/>
        <end position="341"/>
    </location>
</feature>
<evidence type="ECO:0000313" key="11">
    <source>
        <dbReference type="Proteomes" id="UP000325785"/>
    </source>
</evidence>
<evidence type="ECO:0000256" key="2">
    <source>
        <dbReference type="ARBA" id="ARBA00022692"/>
    </source>
</evidence>
<dbReference type="Gene3D" id="1.20.1420.30">
    <property type="entry name" value="NCX, central ion-binding region"/>
    <property type="match status" value="2"/>
</dbReference>
<dbReference type="PANTHER" id="PTHR10846:SF8">
    <property type="entry name" value="INNER MEMBRANE PROTEIN YRBG"/>
    <property type="match status" value="1"/>
</dbReference>
<keyword evidence="2 6" id="KW-0812">Transmembrane</keyword>
<feature type="transmembrane region" description="Helical" evidence="6">
    <location>
        <begin position="109"/>
        <end position="130"/>
    </location>
</feature>
<dbReference type="GO" id="GO:0005886">
    <property type="term" value="C:plasma membrane"/>
    <property type="evidence" value="ECO:0007669"/>
    <property type="project" value="TreeGrafter"/>
</dbReference>
<accession>A0A0T5PD79</accession>
<dbReference type="EMBL" id="LAXI01000002">
    <property type="protein sequence ID" value="KRS19093.1"/>
    <property type="molecule type" value="Genomic_DNA"/>
</dbReference>
<dbReference type="RefSeq" id="WP_057814011.1">
    <property type="nucleotide sequence ID" value="NZ_CP031598.1"/>
</dbReference>
<dbReference type="InterPro" id="IPR044880">
    <property type="entry name" value="NCX_ion-bd_dom_sf"/>
</dbReference>
<comment type="subcellular location">
    <subcellularLocation>
        <location evidence="1">Membrane</location>
        <topology evidence="1">Multi-pass membrane protein</topology>
    </subcellularLocation>
</comment>
<organism evidence="8 10">
    <name type="scientific">Roseovarius indicus</name>
    <dbReference type="NCBI Taxonomy" id="540747"/>
    <lineage>
        <taxon>Bacteria</taxon>
        <taxon>Pseudomonadati</taxon>
        <taxon>Pseudomonadota</taxon>
        <taxon>Alphaproteobacteria</taxon>
        <taxon>Rhodobacterales</taxon>
        <taxon>Roseobacteraceae</taxon>
        <taxon>Roseovarius</taxon>
    </lineage>
</organism>
<dbReference type="GO" id="GO:0008273">
    <property type="term" value="F:calcium, potassium:sodium antiporter activity"/>
    <property type="evidence" value="ECO:0007669"/>
    <property type="project" value="TreeGrafter"/>
</dbReference>
<feature type="domain" description="Sodium/calcium exchanger membrane region" evidence="7">
    <location>
        <begin position="10"/>
        <end position="152"/>
    </location>
</feature>
<dbReference type="InterPro" id="IPR004837">
    <property type="entry name" value="NaCa_Exmemb"/>
</dbReference>
<dbReference type="Pfam" id="PF01699">
    <property type="entry name" value="Na_Ca_ex"/>
    <property type="match status" value="2"/>
</dbReference>
<dbReference type="PANTHER" id="PTHR10846">
    <property type="entry name" value="SODIUM/POTASSIUM/CALCIUM EXCHANGER"/>
    <property type="match status" value="1"/>
</dbReference>
<dbReference type="Proteomes" id="UP000051401">
    <property type="component" value="Unassembled WGS sequence"/>
</dbReference>
<protein>
    <submittedName>
        <fullName evidence="8">Cation transporter</fullName>
    </submittedName>
    <submittedName>
        <fullName evidence="9">Putative calcium/sodium:proton antiporter</fullName>
    </submittedName>
</protein>
<proteinExistence type="predicted"/>
<evidence type="ECO:0000256" key="4">
    <source>
        <dbReference type="ARBA" id="ARBA00023136"/>
    </source>
</evidence>
<dbReference type="AlphaFoldDB" id="A0A0T5PD79"/>
<keyword evidence="3 6" id="KW-1133">Transmembrane helix</keyword>
<sequence length="343" mass="35764">MFESLSMPLVFGAFALAALVVLVLGTKMAGLADRIADSTGLGEAVTGGLLLGAATSLSGTVVSLTAALDGRAGLAFSNGIGGIAAQTAFLALADTVYRKANLEHSAADVTNVFQAALLSLMLVVPLGAVLTPDMSFWAVHPASVVLVVIYLMGAYRTADMKENPMWKAVDTKETRHDTPDEETTSKEDPKRQIAVFVAMMLVLGVAGWVIAQSAEQITDRMDLSAALVGALMTAVVTSLPELVTTLAAVRRGALQLAVGGIIGGNSFDVLFLTLSDFGYRDGSLYHAIGQGDLFWLIVGQAMTAVLLLGLIVREKQGPGNIGWESVLMLSIYGGAVGFQAWSG</sequence>
<evidence type="ECO:0000256" key="3">
    <source>
        <dbReference type="ARBA" id="ARBA00022989"/>
    </source>
</evidence>
<dbReference type="PATRIC" id="fig|540747.5.peg.2652"/>
<evidence type="ECO:0000313" key="9">
    <source>
        <dbReference type="EMBL" id="QEW25956.1"/>
    </source>
</evidence>